<reference evidence="1" key="1">
    <citation type="submission" date="2022-10" db="EMBL/GenBank/DDBJ databases">
        <title>Human gut microbiome strain richness.</title>
        <authorList>
            <person name="Chen-Liaw A."/>
        </authorList>
    </citation>
    <scope>NUCLEOTIDE SEQUENCE</scope>
    <source>
        <strain evidence="1">1001713st1_F9_1001713B170221_170320</strain>
    </source>
</reference>
<dbReference type="RefSeq" id="WP_054350247.1">
    <property type="nucleotide sequence ID" value="NZ_JADNKR010000017.1"/>
</dbReference>
<sequence length="157" mass="17662">MIQENMKDKETYPFKKPQGFRTIRFHLTAEAIGWLDGTTKDDDDNAIGNHTLFYNLLARMRLVPGRDSSFRRPQELQPGQVQFSETGLAEEWNMGRKKVRNLLATMESLGMITASSTKVASVASMTCVEGWTDMQGSYVGNPCHTAQTAFERHLNGT</sequence>
<evidence type="ECO:0000313" key="1">
    <source>
        <dbReference type="EMBL" id="MDC1899709.1"/>
    </source>
</evidence>
<dbReference type="Proteomes" id="UP001222603">
    <property type="component" value="Unassembled WGS sequence"/>
</dbReference>
<organism evidence="1 2">
    <name type="scientific">Bacteroides uniformis</name>
    <dbReference type="NCBI Taxonomy" id="820"/>
    <lineage>
        <taxon>Bacteria</taxon>
        <taxon>Pseudomonadati</taxon>
        <taxon>Bacteroidota</taxon>
        <taxon>Bacteroidia</taxon>
        <taxon>Bacteroidales</taxon>
        <taxon>Bacteroidaceae</taxon>
        <taxon>Bacteroides</taxon>
    </lineage>
</organism>
<dbReference type="EMBL" id="JAQNSI010000106">
    <property type="protein sequence ID" value="MDC1899709.1"/>
    <property type="molecule type" value="Genomic_DNA"/>
</dbReference>
<evidence type="ECO:0000313" key="2">
    <source>
        <dbReference type="Proteomes" id="UP001222603"/>
    </source>
</evidence>
<protein>
    <submittedName>
        <fullName evidence="1">Uncharacterized protein</fullName>
    </submittedName>
</protein>
<name>A0AAW6H051_BACUN</name>
<gene>
    <name evidence="1" type="ORF">POZ10_03630</name>
</gene>
<comment type="caution">
    <text evidence="1">The sequence shown here is derived from an EMBL/GenBank/DDBJ whole genome shotgun (WGS) entry which is preliminary data.</text>
</comment>
<dbReference type="AlphaFoldDB" id="A0AAW6H051"/>
<accession>A0AAW6H051</accession>
<proteinExistence type="predicted"/>